<name>A0A4C1WTB2_EUMVA</name>
<gene>
    <name evidence="1" type="ORF">EVAR_41204_1</name>
</gene>
<dbReference type="AlphaFoldDB" id="A0A4C1WTB2"/>
<protein>
    <submittedName>
        <fullName evidence="1">Uncharacterized protein</fullName>
    </submittedName>
</protein>
<comment type="caution">
    <text evidence="1">The sequence shown here is derived from an EMBL/GenBank/DDBJ whole genome shotgun (WGS) entry which is preliminary data.</text>
</comment>
<keyword evidence="2" id="KW-1185">Reference proteome</keyword>
<proteinExistence type="predicted"/>
<reference evidence="1 2" key="1">
    <citation type="journal article" date="2019" name="Commun. Biol.">
        <title>The bagworm genome reveals a unique fibroin gene that provides high tensile strength.</title>
        <authorList>
            <person name="Kono N."/>
            <person name="Nakamura H."/>
            <person name="Ohtoshi R."/>
            <person name="Tomita M."/>
            <person name="Numata K."/>
            <person name="Arakawa K."/>
        </authorList>
    </citation>
    <scope>NUCLEOTIDE SEQUENCE [LARGE SCALE GENOMIC DNA]</scope>
</reference>
<organism evidence="1 2">
    <name type="scientific">Eumeta variegata</name>
    <name type="common">Bagworm moth</name>
    <name type="synonym">Eumeta japonica</name>
    <dbReference type="NCBI Taxonomy" id="151549"/>
    <lineage>
        <taxon>Eukaryota</taxon>
        <taxon>Metazoa</taxon>
        <taxon>Ecdysozoa</taxon>
        <taxon>Arthropoda</taxon>
        <taxon>Hexapoda</taxon>
        <taxon>Insecta</taxon>
        <taxon>Pterygota</taxon>
        <taxon>Neoptera</taxon>
        <taxon>Endopterygota</taxon>
        <taxon>Lepidoptera</taxon>
        <taxon>Glossata</taxon>
        <taxon>Ditrysia</taxon>
        <taxon>Tineoidea</taxon>
        <taxon>Psychidae</taxon>
        <taxon>Oiketicinae</taxon>
        <taxon>Eumeta</taxon>
    </lineage>
</organism>
<evidence type="ECO:0000313" key="1">
    <source>
        <dbReference type="EMBL" id="GBP53367.1"/>
    </source>
</evidence>
<dbReference type="Proteomes" id="UP000299102">
    <property type="component" value="Unassembled WGS sequence"/>
</dbReference>
<evidence type="ECO:0000313" key="2">
    <source>
        <dbReference type="Proteomes" id="UP000299102"/>
    </source>
</evidence>
<accession>A0A4C1WTB2</accession>
<dbReference type="EMBL" id="BGZK01000622">
    <property type="protein sequence ID" value="GBP53367.1"/>
    <property type="molecule type" value="Genomic_DNA"/>
</dbReference>
<sequence>MGMEVEIGSGRWNGRKVDWNRQLEIVGLKERVGLEVEMAVDGNRQWNGGNGLEIVEQWKEGGMEKWKWTVDWKWAMVDKGKVGMVES</sequence>